<name>A0A9P9C0B9_9PEZI</name>
<sequence length="231" mass="26256">MMPLLAQLPFELRHLIIARIATDNQHQRHVLPALASVSAEWQTAIEAFTFARIHLIPERLDTFASIVVGSRRARLRVLSLHVPLDPYPSRLNDDKELPDARKHTSATVIKPLERLFDILHDWPQPPPLHRVCLLLSVDSVSDTARDEKWDHTGLTHRARSSPLKLERVPMTLQPNSLIHSIRCTGRHLQPTSLLAIGSRCTVLDTLDVELNHDSSSDRDEKQRAGHLCWQP</sequence>
<evidence type="ECO:0000313" key="3">
    <source>
        <dbReference type="Proteomes" id="UP000756346"/>
    </source>
</evidence>
<dbReference type="RefSeq" id="XP_046019019.1">
    <property type="nucleotide sequence ID" value="XM_046148750.1"/>
</dbReference>
<comment type="caution">
    <text evidence="2">The sequence shown here is derived from an EMBL/GenBank/DDBJ whole genome shotgun (WGS) entry which is preliminary data.</text>
</comment>
<proteinExistence type="predicted"/>
<reference evidence="2" key="1">
    <citation type="journal article" date="2021" name="Nat. Commun.">
        <title>Genetic determinants of endophytism in the Arabidopsis root mycobiome.</title>
        <authorList>
            <person name="Mesny F."/>
            <person name="Miyauchi S."/>
            <person name="Thiergart T."/>
            <person name="Pickel B."/>
            <person name="Atanasova L."/>
            <person name="Karlsson M."/>
            <person name="Huettel B."/>
            <person name="Barry K.W."/>
            <person name="Haridas S."/>
            <person name="Chen C."/>
            <person name="Bauer D."/>
            <person name="Andreopoulos W."/>
            <person name="Pangilinan J."/>
            <person name="LaButti K."/>
            <person name="Riley R."/>
            <person name="Lipzen A."/>
            <person name="Clum A."/>
            <person name="Drula E."/>
            <person name="Henrissat B."/>
            <person name="Kohler A."/>
            <person name="Grigoriev I.V."/>
            <person name="Martin F.M."/>
            <person name="Hacquard S."/>
        </authorList>
    </citation>
    <scope>NUCLEOTIDE SEQUENCE</scope>
    <source>
        <strain evidence="2">MPI-CAGE-CH-0230</strain>
    </source>
</reference>
<dbReference type="GeneID" id="70178296"/>
<dbReference type="EMBL" id="JAGTJQ010000001">
    <property type="protein sequence ID" value="KAH7040964.1"/>
    <property type="molecule type" value="Genomic_DNA"/>
</dbReference>
<evidence type="ECO:0000256" key="1">
    <source>
        <dbReference type="SAM" id="MobiDB-lite"/>
    </source>
</evidence>
<feature type="region of interest" description="Disordered" evidence="1">
    <location>
        <begin position="212"/>
        <end position="231"/>
    </location>
</feature>
<protein>
    <recommendedName>
        <fullName evidence="4">F-box domain-containing protein</fullName>
    </recommendedName>
</protein>
<dbReference type="Proteomes" id="UP000756346">
    <property type="component" value="Unassembled WGS sequence"/>
</dbReference>
<evidence type="ECO:0000313" key="2">
    <source>
        <dbReference type="EMBL" id="KAH7040964.1"/>
    </source>
</evidence>
<evidence type="ECO:0008006" key="4">
    <source>
        <dbReference type="Google" id="ProtNLM"/>
    </source>
</evidence>
<gene>
    <name evidence="2" type="ORF">B0I36DRAFT_17434</name>
</gene>
<dbReference type="AlphaFoldDB" id="A0A9P9C0B9"/>
<dbReference type="OrthoDB" id="4688861at2759"/>
<organism evidence="2 3">
    <name type="scientific">Microdochium trichocladiopsis</name>
    <dbReference type="NCBI Taxonomy" id="1682393"/>
    <lineage>
        <taxon>Eukaryota</taxon>
        <taxon>Fungi</taxon>
        <taxon>Dikarya</taxon>
        <taxon>Ascomycota</taxon>
        <taxon>Pezizomycotina</taxon>
        <taxon>Sordariomycetes</taxon>
        <taxon>Xylariomycetidae</taxon>
        <taxon>Xylariales</taxon>
        <taxon>Microdochiaceae</taxon>
        <taxon>Microdochium</taxon>
    </lineage>
</organism>
<accession>A0A9P9C0B9</accession>
<feature type="compositionally biased region" description="Basic and acidic residues" evidence="1">
    <location>
        <begin position="212"/>
        <end position="223"/>
    </location>
</feature>
<keyword evidence="3" id="KW-1185">Reference proteome</keyword>